<dbReference type="PANTHER" id="PTHR34977:SF1">
    <property type="entry name" value="UPF0337 PROTEIN YJBJ"/>
    <property type="match status" value="1"/>
</dbReference>
<dbReference type="EMBL" id="JBHTBQ010000004">
    <property type="protein sequence ID" value="MFC7418596.1"/>
    <property type="molecule type" value="Genomic_DNA"/>
</dbReference>
<reference evidence="2" key="1">
    <citation type="journal article" date="2019" name="Int. J. Syst. Evol. Microbiol.">
        <title>The Global Catalogue of Microorganisms (GCM) 10K type strain sequencing project: providing services to taxonomists for standard genome sequencing and annotation.</title>
        <authorList>
            <consortium name="The Broad Institute Genomics Platform"/>
            <consortium name="The Broad Institute Genome Sequencing Center for Infectious Disease"/>
            <person name="Wu L."/>
            <person name="Ma J."/>
        </authorList>
    </citation>
    <scope>NUCLEOTIDE SEQUENCE [LARGE SCALE GENOMIC DNA]</scope>
    <source>
        <strain evidence="2">CCUG 62945</strain>
    </source>
</reference>
<protein>
    <submittedName>
        <fullName evidence="1">CsbD family protein</fullName>
    </submittedName>
</protein>
<dbReference type="InterPro" id="IPR036629">
    <property type="entry name" value="YjbJ_sf"/>
</dbReference>
<comment type="caution">
    <text evidence="1">The sequence shown here is derived from an EMBL/GenBank/DDBJ whole genome shotgun (WGS) entry which is preliminary data.</text>
</comment>
<organism evidence="1 2">
    <name type="scientific">Iodobacter arcticus</name>
    <dbReference type="NCBI Taxonomy" id="590593"/>
    <lineage>
        <taxon>Bacteria</taxon>
        <taxon>Pseudomonadati</taxon>
        <taxon>Pseudomonadota</taxon>
        <taxon>Betaproteobacteria</taxon>
        <taxon>Neisseriales</taxon>
        <taxon>Chitinibacteraceae</taxon>
        <taxon>Iodobacter</taxon>
    </lineage>
</organism>
<keyword evidence="2" id="KW-1185">Reference proteome</keyword>
<dbReference type="RefSeq" id="WP_380185673.1">
    <property type="nucleotide sequence ID" value="NZ_JBHTBQ010000004.1"/>
</dbReference>
<dbReference type="PIRSF" id="PIRSF039008">
    <property type="entry name" value="YjbJ"/>
    <property type="match status" value="1"/>
</dbReference>
<dbReference type="InterPro" id="IPR026042">
    <property type="entry name" value="YjbJ"/>
</dbReference>
<dbReference type="Gene3D" id="1.10.1470.10">
    <property type="entry name" value="YjbJ"/>
    <property type="match status" value="1"/>
</dbReference>
<proteinExistence type="predicted"/>
<evidence type="ECO:0000313" key="1">
    <source>
        <dbReference type="EMBL" id="MFC7418596.1"/>
    </source>
</evidence>
<dbReference type="PANTHER" id="PTHR34977">
    <property type="entry name" value="UPF0337 PROTEIN YJBJ"/>
    <property type="match status" value="1"/>
</dbReference>
<evidence type="ECO:0000313" key="2">
    <source>
        <dbReference type="Proteomes" id="UP001596473"/>
    </source>
</evidence>
<dbReference type="InterPro" id="IPR050423">
    <property type="entry name" value="UPF0337_stress_rsp"/>
</dbReference>
<accession>A0ABW2QTB5</accession>
<dbReference type="Proteomes" id="UP001596473">
    <property type="component" value="Unassembled WGS sequence"/>
</dbReference>
<dbReference type="SUPFAM" id="SSF69047">
    <property type="entry name" value="Hypothetical protein YjbJ"/>
    <property type="match status" value="1"/>
</dbReference>
<sequence>MNWDIAAGNWKQFKSKVKEQWENLAADPQDVLAGKRNTLSGQLQEPYGVGKNNAEEQIKRFEASHRV</sequence>
<name>A0ABW2QTB5_9NEIS</name>
<gene>
    <name evidence="1" type="ORF">ACFQNF_01725</name>
</gene>